<feature type="compositionally biased region" description="Basic and acidic residues" evidence="2">
    <location>
        <begin position="166"/>
        <end position="177"/>
    </location>
</feature>
<comment type="caution">
    <text evidence="5">The sequence shown here is derived from an EMBL/GenBank/DDBJ whole genome shotgun (WGS) entry which is preliminary data.</text>
</comment>
<dbReference type="InterPro" id="IPR036265">
    <property type="entry name" value="HIT-like_sf"/>
</dbReference>
<dbReference type="InterPro" id="IPR006767">
    <property type="entry name" value="Cwf19-like_C_dom-2"/>
</dbReference>
<feature type="domain" description="Cwf19-like C-terminal" evidence="4">
    <location>
        <begin position="496"/>
        <end position="618"/>
    </location>
</feature>
<feature type="region of interest" description="Disordered" evidence="2">
    <location>
        <begin position="268"/>
        <end position="309"/>
    </location>
</feature>
<gene>
    <name evidence="5" type="ORF">CDAUBV1_LOCUS4417</name>
</gene>
<proteinExistence type="inferred from homology"/>
<feature type="compositionally biased region" description="Basic and acidic residues" evidence="2">
    <location>
        <begin position="406"/>
        <end position="420"/>
    </location>
</feature>
<dbReference type="EMBL" id="CAXLJL010000112">
    <property type="protein sequence ID" value="CAL5131879.1"/>
    <property type="molecule type" value="Genomic_DNA"/>
</dbReference>
<dbReference type="PANTHER" id="PTHR12072:SF5">
    <property type="entry name" value="CWF19-LIKE PROTEIN 2"/>
    <property type="match status" value="1"/>
</dbReference>
<feature type="region of interest" description="Disordered" evidence="2">
    <location>
        <begin position="732"/>
        <end position="754"/>
    </location>
</feature>
<dbReference type="Pfam" id="PF04677">
    <property type="entry name" value="CwfJ_C_1"/>
    <property type="match status" value="1"/>
</dbReference>
<evidence type="ECO:0000256" key="2">
    <source>
        <dbReference type="SAM" id="MobiDB-lite"/>
    </source>
</evidence>
<feature type="domain" description="Cwf19-like protein C-terminal" evidence="3">
    <location>
        <begin position="628"/>
        <end position="723"/>
    </location>
</feature>
<dbReference type="Proteomes" id="UP001497525">
    <property type="component" value="Unassembled WGS sequence"/>
</dbReference>
<comment type="similarity">
    <text evidence="1">Belongs to the CWF19 family.</text>
</comment>
<feature type="compositionally biased region" description="Basic residues" evidence="2">
    <location>
        <begin position="1"/>
        <end position="19"/>
    </location>
</feature>
<feature type="compositionally biased region" description="Low complexity" evidence="2">
    <location>
        <begin position="268"/>
        <end position="281"/>
    </location>
</feature>
<protein>
    <recommendedName>
        <fullName evidence="7">CWF19-like protein 2</fullName>
    </recommendedName>
</protein>
<dbReference type="InterPro" id="IPR040194">
    <property type="entry name" value="Cwf19-like"/>
</dbReference>
<feature type="region of interest" description="Disordered" evidence="2">
    <location>
        <begin position="1"/>
        <end position="123"/>
    </location>
</feature>
<feature type="region of interest" description="Disordered" evidence="2">
    <location>
        <begin position="395"/>
        <end position="420"/>
    </location>
</feature>
<dbReference type="PANTHER" id="PTHR12072">
    <property type="entry name" value="CWF19, CELL CYCLE CONTROL PROTEIN"/>
    <property type="match status" value="1"/>
</dbReference>
<dbReference type="GO" id="GO:0000398">
    <property type="term" value="P:mRNA splicing, via spliceosome"/>
    <property type="evidence" value="ECO:0007669"/>
    <property type="project" value="TreeGrafter"/>
</dbReference>
<organism evidence="5 6">
    <name type="scientific">Calicophoron daubneyi</name>
    <name type="common">Rumen fluke</name>
    <name type="synonym">Paramphistomum daubneyi</name>
    <dbReference type="NCBI Taxonomy" id="300641"/>
    <lineage>
        <taxon>Eukaryota</taxon>
        <taxon>Metazoa</taxon>
        <taxon>Spiralia</taxon>
        <taxon>Lophotrochozoa</taxon>
        <taxon>Platyhelminthes</taxon>
        <taxon>Trematoda</taxon>
        <taxon>Digenea</taxon>
        <taxon>Plagiorchiida</taxon>
        <taxon>Pronocephalata</taxon>
        <taxon>Paramphistomoidea</taxon>
        <taxon>Paramphistomidae</taxon>
        <taxon>Calicophoron</taxon>
    </lineage>
</organism>
<dbReference type="SUPFAM" id="SSF54197">
    <property type="entry name" value="HIT-like"/>
    <property type="match status" value="1"/>
</dbReference>
<dbReference type="Pfam" id="PF04676">
    <property type="entry name" value="CwfJ_C_2"/>
    <property type="match status" value="1"/>
</dbReference>
<feature type="compositionally biased region" description="Pro residues" evidence="2">
    <location>
        <begin position="743"/>
        <end position="754"/>
    </location>
</feature>
<evidence type="ECO:0000313" key="6">
    <source>
        <dbReference type="Proteomes" id="UP001497525"/>
    </source>
</evidence>
<feature type="compositionally biased region" description="Basic and acidic residues" evidence="2">
    <location>
        <begin position="74"/>
        <end position="83"/>
    </location>
</feature>
<evidence type="ECO:0000259" key="3">
    <source>
        <dbReference type="Pfam" id="PF04676"/>
    </source>
</evidence>
<dbReference type="GO" id="GO:0071014">
    <property type="term" value="C:post-mRNA release spliceosomal complex"/>
    <property type="evidence" value="ECO:0007669"/>
    <property type="project" value="TreeGrafter"/>
</dbReference>
<evidence type="ECO:0000259" key="4">
    <source>
        <dbReference type="Pfam" id="PF04677"/>
    </source>
</evidence>
<sequence length="754" mass="84248">MGDHRHKHRKKRKHGKSKRPSPSSSSPSSSEYEWAEENVEPKKTATKDDRKPPTTWMTGAQSLEEFVDNFGKTSEPKKGEKSVVEQQPVNELNPYWGDGGNGLPTDDKSSRTPPPAKSSLTKDNEAWLYKSYKRCLEEAKQRFLDVKELLLQRWDAATVEDMLKKFGHRGTEEERRTSLSSSSPASSISKPARWRKPVAASPVNLDDIPLPETPAMPVTTEPPERPHNPAPNLIKRSAKESRDSSPAATLGPLEQLHTSAAELTLGPQACSSTSAPTPTSESAKEPYGSAPDVEAEPPGSARSLQVRETEERLVTDDDINMMAAKVMRAELSQDQTRLKKMKYNLEKLREAKARGIKVRMHVTRRACEAHKPTASQSEPTTVLLTRMDDRGAEMPLHIPNPNSADDADRSKSKKLVTHDESGQRIAYLPEDSANKSVKDMVLEERLRVAEDVEREFVNLAAKAGRNVDGEYDDAFVSKRSRVDRAVFRLKQDAIAAHKRRIYAESRCSICVERIPRHLIISVGEKVFLSLPSHTSLVPGHCLLTPYEHIGSCTRLDSSTVEEMKKFKTQLVKMFREKMNGAGCAFLETCLYPDSPRAHTQVECIPLSTDIMGCLPGYFHKAFSELGSEWDQNRRIIMLKPNGEGACGSIPPKFPYVAVEFGVSSGGMARVIDTEGEVPWYFSREVIGGVLAKNPSHWRKPKQESFEDLRYKAVQFENWWDSYNLWSSSDMKCSPSANSGEPTPEGPLLPPEMLT</sequence>
<dbReference type="AlphaFoldDB" id="A0AAV2T784"/>
<accession>A0AAV2T784</accession>
<evidence type="ECO:0008006" key="7">
    <source>
        <dbReference type="Google" id="ProtNLM"/>
    </source>
</evidence>
<evidence type="ECO:0000256" key="1">
    <source>
        <dbReference type="ARBA" id="ARBA00006795"/>
    </source>
</evidence>
<feature type="compositionally biased region" description="Low complexity" evidence="2">
    <location>
        <begin position="20"/>
        <end position="30"/>
    </location>
</feature>
<feature type="region of interest" description="Disordered" evidence="2">
    <location>
        <begin position="166"/>
        <end position="249"/>
    </location>
</feature>
<reference evidence="5" key="1">
    <citation type="submission" date="2024-06" db="EMBL/GenBank/DDBJ databases">
        <authorList>
            <person name="Liu X."/>
            <person name="Lenzi L."/>
            <person name="Haldenby T S."/>
            <person name="Uol C."/>
        </authorList>
    </citation>
    <scope>NUCLEOTIDE SEQUENCE</scope>
</reference>
<evidence type="ECO:0000313" key="5">
    <source>
        <dbReference type="EMBL" id="CAL5131879.1"/>
    </source>
</evidence>
<name>A0AAV2T784_CALDB</name>
<dbReference type="Gene3D" id="3.30.428.10">
    <property type="entry name" value="HIT-like"/>
    <property type="match status" value="1"/>
</dbReference>
<feature type="compositionally biased region" description="Low complexity" evidence="2">
    <location>
        <begin position="178"/>
        <end position="189"/>
    </location>
</feature>
<dbReference type="InterPro" id="IPR006768">
    <property type="entry name" value="Cwf19-like_C_dom-1"/>
</dbReference>
<feature type="compositionally biased region" description="Basic and acidic residues" evidence="2">
    <location>
        <begin position="39"/>
        <end position="52"/>
    </location>
</feature>